<evidence type="ECO:0000256" key="4">
    <source>
        <dbReference type="ARBA" id="ARBA00022989"/>
    </source>
</evidence>
<feature type="transmembrane region" description="Helical" evidence="7">
    <location>
        <begin position="241"/>
        <end position="258"/>
    </location>
</feature>
<feature type="transmembrane region" description="Helical" evidence="7">
    <location>
        <begin position="86"/>
        <end position="105"/>
    </location>
</feature>
<keyword evidence="2 7" id="KW-0812">Transmembrane</keyword>
<dbReference type="InterPro" id="IPR008901">
    <property type="entry name" value="ACER"/>
</dbReference>
<dbReference type="GO" id="GO:0046872">
    <property type="term" value="F:metal ion binding"/>
    <property type="evidence" value="ECO:0007669"/>
    <property type="project" value="UniProtKB-KW"/>
</dbReference>
<keyword evidence="6" id="KW-0479">Metal-binding</keyword>
<evidence type="ECO:0000256" key="3">
    <source>
        <dbReference type="ARBA" id="ARBA00022801"/>
    </source>
</evidence>
<dbReference type="AlphaFoldDB" id="W6K2B5"/>
<comment type="subcellular location">
    <subcellularLocation>
        <location evidence="1">Membrane</location>
        <topology evidence="1">Multi-pass membrane protein</topology>
    </subcellularLocation>
</comment>
<evidence type="ECO:0000256" key="6">
    <source>
        <dbReference type="PIRSR" id="PIRSR608901-2"/>
    </source>
</evidence>
<proteinExistence type="predicted"/>
<dbReference type="RefSeq" id="WP_201329222.1">
    <property type="nucleotide sequence ID" value="NZ_HG764815.1"/>
</dbReference>
<feature type="transmembrane region" description="Helical" evidence="7">
    <location>
        <begin position="117"/>
        <end position="136"/>
    </location>
</feature>
<comment type="caution">
    <text evidence="8">The sequence shown here is derived from an EMBL/GenBank/DDBJ whole genome shotgun (WGS) entry which is preliminary data.</text>
</comment>
<comment type="cofactor">
    <cofactor evidence="6">
        <name>Zn(2+)</name>
        <dbReference type="ChEBI" id="CHEBI:29105"/>
    </cofactor>
</comment>
<accession>W6K2B5</accession>
<feature type="binding site" evidence="6">
    <location>
        <position position="240"/>
    </location>
    <ligand>
        <name>Zn(2+)</name>
        <dbReference type="ChEBI" id="CHEBI:29105"/>
        <note>catalytic</note>
    </ligand>
</feature>
<keyword evidence="4 7" id="KW-1133">Transmembrane helix</keyword>
<name>W6K2B5_9MICO</name>
<evidence type="ECO:0000256" key="1">
    <source>
        <dbReference type="ARBA" id="ARBA00004141"/>
    </source>
</evidence>
<evidence type="ECO:0000256" key="2">
    <source>
        <dbReference type="ARBA" id="ARBA00022692"/>
    </source>
</evidence>
<feature type="binding site" evidence="6">
    <location>
        <position position="244"/>
    </location>
    <ligand>
        <name>Zn(2+)</name>
        <dbReference type="ChEBI" id="CHEBI:29105"/>
        <note>catalytic</note>
    </ligand>
</feature>
<evidence type="ECO:0000256" key="5">
    <source>
        <dbReference type="ARBA" id="ARBA00023136"/>
    </source>
</evidence>
<dbReference type="Pfam" id="PF05875">
    <property type="entry name" value="Ceramidase"/>
    <property type="match status" value="1"/>
</dbReference>
<dbReference type="Proteomes" id="UP000035763">
    <property type="component" value="Unassembled WGS sequence"/>
</dbReference>
<reference evidence="8 9" key="1">
    <citation type="journal article" date="2013" name="ISME J.">
        <title>A metabolic model for members of the genus Tetrasphaera involved in enhanced biological phosphorus removal.</title>
        <authorList>
            <person name="Kristiansen R."/>
            <person name="Nguyen H.T.T."/>
            <person name="Saunders A.M."/>
            <person name="Nielsen J.L."/>
            <person name="Wimmer R."/>
            <person name="Le V.Q."/>
            <person name="McIlroy S.J."/>
            <person name="Petrovski S."/>
            <person name="Seviour R.J."/>
            <person name="Calteau A."/>
            <person name="Nielsen K.L."/>
            <person name="Nielsen P.H."/>
        </authorList>
    </citation>
    <scope>NUCLEOTIDE SEQUENCE [LARGE SCALE GENOMIC DNA]</scope>
    <source>
        <strain evidence="8 9">Ben110</strain>
    </source>
</reference>
<dbReference type="GO" id="GO:0006672">
    <property type="term" value="P:ceramide metabolic process"/>
    <property type="evidence" value="ECO:0007669"/>
    <property type="project" value="InterPro"/>
</dbReference>
<feature type="transmembrane region" description="Helical" evidence="7">
    <location>
        <begin position="143"/>
        <end position="161"/>
    </location>
</feature>
<feature type="transmembrane region" description="Helical" evidence="7">
    <location>
        <begin position="167"/>
        <end position="190"/>
    </location>
</feature>
<dbReference type="STRING" id="1193182.BN11_560006"/>
<dbReference type="EMBL" id="CAJA01000481">
    <property type="protein sequence ID" value="CCH75210.1"/>
    <property type="molecule type" value="Genomic_DNA"/>
</dbReference>
<keyword evidence="3" id="KW-0378">Hydrolase</keyword>
<feature type="transmembrane region" description="Helical" evidence="7">
    <location>
        <begin position="43"/>
        <end position="65"/>
    </location>
</feature>
<keyword evidence="5 7" id="KW-0472">Membrane</keyword>
<evidence type="ECO:0008006" key="10">
    <source>
        <dbReference type="Google" id="ProtNLM"/>
    </source>
</evidence>
<keyword evidence="9" id="KW-1185">Reference proteome</keyword>
<protein>
    <recommendedName>
        <fullName evidence="10">Integral membrane protein</fullName>
    </recommendedName>
</protein>
<evidence type="ECO:0000256" key="7">
    <source>
        <dbReference type="SAM" id="Phobius"/>
    </source>
</evidence>
<evidence type="ECO:0000313" key="8">
    <source>
        <dbReference type="EMBL" id="CCH75210.1"/>
    </source>
</evidence>
<gene>
    <name evidence="8" type="ORF">BN11_560006</name>
</gene>
<feature type="binding site" evidence="6">
    <location>
        <position position="105"/>
    </location>
    <ligand>
        <name>Zn(2+)</name>
        <dbReference type="ChEBI" id="CHEBI:29105"/>
        <note>catalytic</note>
    </ligand>
</feature>
<feature type="transmembrane region" description="Helical" evidence="7">
    <location>
        <begin position="202"/>
        <end position="221"/>
    </location>
</feature>
<sequence length="264" mass="27719">MVIVAFAWALLASGALVLAARGGWLGPDAGVGTGFCEAARDCWMAQPANTVSNTGFVLAGLAIAWHASRPARDAERARGEGMPRGLAAAFALLVVTLGPGSAAMHATQSRIGGDLDLTSMFLVSSFAVSYAVARLLRCPDLSSFARIFLAALLAQEIAYFRGGGVPLFMHSGNAAFAATLAVAIGVEVALDRRAAEGRMPRLHRRWMLAAGGSLALAFAIWTQAKTGSRWCHPHSLLQGHALWHLLCAVAAHALYRAYAGAARR</sequence>
<dbReference type="GO" id="GO:0016811">
    <property type="term" value="F:hydrolase activity, acting on carbon-nitrogen (but not peptide) bonds, in linear amides"/>
    <property type="evidence" value="ECO:0007669"/>
    <property type="project" value="InterPro"/>
</dbReference>
<evidence type="ECO:0000313" key="9">
    <source>
        <dbReference type="Proteomes" id="UP000035763"/>
    </source>
</evidence>
<organism evidence="8 9">
    <name type="scientific">Nostocoides australiense Ben110</name>
    <dbReference type="NCBI Taxonomy" id="1193182"/>
    <lineage>
        <taxon>Bacteria</taxon>
        <taxon>Bacillati</taxon>
        <taxon>Actinomycetota</taxon>
        <taxon>Actinomycetes</taxon>
        <taxon>Micrococcales</taxon>
        <taxon>Intrasporangiaceae</taxon>
        <taxon>Nostocoides</taxon>
    </lineage>
</organism>
<dbReference type="GO" id="GO:0016020">
    <property type="term" value="C:membrane"/>
    <property type="evidence" value="ECO:0007669"/>
    <property type="project" value="UniProtKB-SubCell"/>
</dbReference>
<keyword evidence="6" id="KW-0862">Zinc</keyword>